<feature type="transmembrane region" description="Helical" evidence="2">
    <location>
        <begin position="351"/>
        <end position="372"/>
    </location>
</feature>
<dbReference type="Proteomes" id="UP000267251">
    <property type="component" value="Unassembled WGS sequence"/>
</dbReference>
<evidence type="ECO:0000313" key="3">
    <source>
        <dbReference type="EMBL" id="RKP14528.1"/>
    </source>
</evidence>
<evidence type="ECO:0000256" key="2">
    <source>
        <dbReference type="SAM" id="Phobius"/>
    </source>
</evidence>
<feature type="compositionally biased region" description="Low complexity" evidence="1">
    <location>
        <begin position="21"/>
        <end position="39"/>
    </location>
</feature>
<keyword evidence="2" id="KW-0472">Membrane</keyword>
<dbReference type="EMBL" id="KZ987823">
    <property type="protein sequence ID" value="RKP14528.1"/>
    <property type="molecule type" value="Genomic_DNA"/>
</dbReference>
<evidence type="ECO:0008006" key="5">
    <source>
        <dbReference type="Google" id="ProtNLM"/>
    </source>
</evidence>
<dbReference type="PANTHER" id="PTHR12459">
    <property type="entry name" value="TRANSMEMBRANE PROTEIN 135-RELATED"/>
    <property type="match status" value="1"/>
</dbReference>
<name>A0A4P9Y640_9FUNG</name>
<accession>A0A4P9Y640</accession>
<reference evidence="4" key="1">
    <citation type="journal article" date="2018" name="Nat. Microbiol.">
        <title>Leveraging single-cell genomics to expand the fungal tree of life.</title>
        <authorList>
            <person name="Ahrendt S.R."/>
            <person name="Quandt C.A."/>
            <person name="Ciobanu D."/>
            <person name="Clum A."/>
            <person name="Salamov A."/>
            <person name="Andreopoulos B."/>
            <person name="Cheng J.F."/>
            <person name="Woyke T."/>
            <person name="Pelin A."/>
            <person name="Henrissat B."/>
            <person name="Reynolds N.K."/>
            <person name="Benny G.L."/>
            <person name="Smith M.E."/>
            <person name="James T.Y."/>
            <person name="Grigoriev I.V."/>
        </authorList>
    </citation>
    <scope>NUCLEOTIDE SEQUENCE [LARGE SCALE GENOMIC DNA]</scope>
</reference>
<evidence type="ECO:0000313" key="4">
    <source>
        <dbReference type="Proteomes" id="UP000267251"/>
    </source>
</evidence>
<protein>
    <recommendedName>
        <fullName evidence="5">Transmembrane protein 135 N-terminal domain-containing protein</fullName>
    </recommendedName>
</protein>
<feature type="region of interest" description="Disordered" evidence="1">
    <location>
        <begin position="16"/>
        <end position="41"/>
    </location>
</feature>
<sequence length="468" mass="51801">MSDMSVLLSDTETIDSPVTLSPASSGTSTPTSSSSSHRPSICKSTDHLPAGYLGVLTHAITGAARAYIQTLLGRGGLTFFIKLLAVSRGKLSVGKAFRTSFGSEETRRFAATFGLFAFLWKAVNNGIRVARGGRVDPWNGAIAGGVAGLAILAEAPERRLVFAQQLLVRAVQAMYNHLKDRNIIHFPQGDTLLFTLASAQVLYAYTMRPHTLDPTFYRFMVATARVPGSVLRYNESLVRGKITTGGTMEATEDVLSIARKYHATPKNLERIGEFLQLPPSATAIMPCDMLHLSMDNCLYANVERWIRVARAILPVNASLNLVPTLLFRFSRIRNAPGKTALRMLRDTLRSSSFLATFVTIYQMAMCFIRSSGVQDRPIYYWLAGAASGLSIQMETKGRRSELALYVLPKAADAWMRMMVDRRWIFPFPHVPLLLSSVAMSILMSLYQEEPGCISPLFQFIIRRLFGRN</sequence>
<keyword evidence="4" id="KW-1185">Reference proteome</keyword>
<keyword evidence="2" id="KW-0812">Transmembrane</keyword>
<dbReference type="OrthoDB" id="291792at2759"/>
<feature type="transmembrane region" description="Helical" evidence="2">
    <location>
        <begin position="423"/>
        <end position="446"/>
    </location>
</feature>
<organism evidence="3 4">
    <name type="scientific">Piptocephalis cylindrospora</name>
    <dbReference type="NCBI Taxonomy" id="1907219"/>
    <lineage>
        <taxon>Eukaryota</taxon>
        <taxon>Fungi</taxon>
        <taxon>Fungi incertae sedis</taxon>
        <taxon>Zoopagomycota</taxon>
        <taxon>Zoopagomycotina</taxon>
        <taxon>Zoopagomycetes</taxon>
        <taxon>Zoopagales</taxon>
        <taxon>Piptocephalidaceae</taxon>
        <taxon>Piptocephalis</taxon>
    </lineage>
</organism>
<dbReference type="InterPro" id="IPR026749">
    <property type="entry name" value="Tmem135"/>
</dbReference>
<dbReference type="AlphaFoldDB" id="A0A4P9Y640"/>
<proteinExistence type="predicted"/>
<evidence type="ECO:0000256" key="1">
    <source>
        <dbReference type="SAM" id="MobiDB-lite"/>
    </source>
</evidence>
<gene>
    <name evidence="3" type="ORF">BJ684DRAFT_19076</name>
</gene>
<keyword evidence="2" id="KW-1133">Transmembrane helix</keyword>